<dbReference type="Proteomes" id="UP000094378">
    <property type="component" value="Chromosome"/>
</dbReference>
<evidence type="ECO:0000313" key="2">
    <source>
        <dbReference type="Proteomes" id="UP000094378"/>
    </source>
</evidence>
<dbReference type="RefSeq" id="WP_069116299.1">
    <property type="nucleotide sequence ID" value="NZ_CP017015.1"/>
</dbReference>
<reference evidence="1 2" key="1">
    <citation type="submission" date="2016-08" db="EMBL/GenBank/DDBJ databases">
        <title>Complete genome sequence of Spiroplasma helicoides TABS-2 (DSM 22551).</title>
        <authorList>
            <person name="Shen W.-Y."/>
            <person name="Lo W.-S."/>
            <person name="Lai Y.-C."/>
            <person name="Kuo C.-H."/>
        </authorList>
    </citation>
    <scope>NUCLEOTIDE SEQUENCE [LARGE SCALE GENOMIC DNA]</scope>
    <source>
        <strain evidence="1 2">TABS-2</strain>
    </source>
</reference>
<dbReference type="STRING" id="216938.SHELI_v1c04430"/>
<sequence>MKISDLISSINKNKIDKRELNVFFCEGLFNDLPNCFITKDSKKIVLQVLNFLNTTKSEKYTLFKKPDFLKDFSNNSSFSNIIKYIKNSTKYNDNKNQSKGIPSAKFFIHKSDNTLRTIRIPHFLNHFLIFLFQIANKNIINQIINYNNNSLAKLLTKGKINLKFQYNNDYTIWNSKDYVFINNNLLINNYAENKLKKYEFILGNTKILKLDISNFYDSIYTHLYGQPKYLSFIKQVYDENKFSKVSFDSWTNFANTIDNLIQIQNESQTNLLITGPYTSHIFSELLLAYICFELKKNIGENFLFYRDDFEFFGNDKTNFSYIQSSFETILLKLNLKINSSKVALKSFNDFNDKTIMNFNFLQNILVKNSVWQTKANDIITFFDTVDPKNMKYCLIIFYKLLKDKEKYIKKYLEFDKIAEKLIIYFLNLMIINSDLSKHVTELALYLHKFLLDKNDFKNRVIKVIQEKFEEYNQLSHIYLFYILVKININVNELILIMNNIKKINVFTLSIIIRYARKKITQINTKSQKVLNNLVNFHIDLTKKVYTNIWFSDYFYAFVEAAKLNKMWKLNNKRNFITNIPKITDKFINFIIDDIEFISF</sequence>
<dbReference type="AlphaFoldDB" id="A0A1B3SKC7"/>
<dbReference type="OrthoDB" id="9780724at2"/>
<evidence type="ECO:0008006" key="3">
    <source>
        <dbReference type="Google" id="ProtNLM"/>
    </source>
</evidence>
<dbReference type="KEGG" id="shj:SHELI_v1c04430"/>
<evidence type="ECO:0000313" key="1">
    <source>
        <dbReference type="EMBL" id="AOG60394.1"/>
    </source>
</evidence>
<keyword evidence="2" id="KW-1185">Reference proteome</keyword>
<proteinExistence type="predicted"/>
<organism evidence="1 2">
    <name type="scientific">Spiroplasma helicoides</name>
    <dbReference type="NCBI Taxonomy" id="216938"/>
    <lineage>
        <taxon>Bacteria</taxon>
        <taxon>Bacillati</taxon>
        <taxon>Mycoplasmatota</taxon>
        <taxon>Mollicutes</taxon>
        <taxon>Entomoplasmatales</taxon>
        <taxon>Spiroplasmataceae</taxon>
        <taxon>Spiroplasma</taxon>
    </lineage>
</organism>
<protein>
    <recommendedName>
        <fullName evidence="3">Reverse transcriptase domain-containing protein</fullName>
    </recommendedName>
</protein>
<dbReference type="EMBL" id="CP017015">
    <property type="protein sequence ID" value="AOG60394.1"/>
    <property type="molecule type" value="Genomic_DNA"/>
</dbReference>
<dbReference type="CDD" id="cd01646">
    <property type="entry name" value="RT_Bac_retron_I"/>
    <property type="match status" value="1"/>
</dbReference>
<gene>
    <name evidence="1" type="ORF">SHELI_v1c04430</name>
</gene>
<name>A0A1B3SKC7_9MOLU</name>
<accession>A0A1B3SKC7</accession>